<dbReference type="VEuPathDB" id="FungiDB:B9J08_002924"/>
<keyword evidence="2" id="KW-0238">DNA-binding</keyword>
<dbReference type="VEuPathDB" id="FungiDB:CJI97_002998"/>
<keyword evidence="3" id="KW-0804">Transcription</keyword>
<dbReference type="GO" id="GO:0000978">
    <property type="term" value="F:RNA polymerase II cis-regulatory region sequence-specific DNA binding"/>
    <property type="evidence" value="ECO:0007669"/>
    <property type="project" value="TreeGrafter"/>
</dbReference>
<protein>
    <recommendedName>
        <fullName evidence="7">Zn(2)-C6 fungal-type domain-containing protein</fullName>
    </recommendedName>
</protein>
<dbReference type="InterPro" id="IPR001138">
    <property type="entry name" value="Zn2Cys6_DnaBD"/>
</dbReference>
<evidence type="ECO:0000313" key="8">
    <source>
        <dbReference type="EMBL" id="KNE00680.1"/>
    </source>
</evidence>
<dbReference type="AlphaFoldDB" id="A0A0L0P380"/>
<dbReference type="GO" id="GO:0045944">
    <property type="term" value="P:positive regulation of transcription by RNA polymerase II"/>
    <property type="evidence" value="ECO:0007669"/>
    <property type="project" value="TreeGrafter"/>
</dbReference>
<dbReference type="Proteomes" id="UP000037122">
    <property type="component" value="Unassembled WGS sequence"/>
</dbReference>
<dbReference type="InterPro" id="IPR036864">
    <property type="entry name" value="Zn2-C6_fun-type_DNA-bd_sf"/>
</dbReference>
<dbReference type="EMBL" id="LGST01000017">
    <property type="protein sequence ID" value="KNE00680.1"/>
    <property type="molecule type" value="Genomic_DNA"/>
</dbReference>
<evidence type="ECO:0000256" key="5">
    <source>
        <dbReference type="SAM" id="Coils"/>
    </source>
</evidence>
<accession>A0A0L0P380</accession>
<dbReference type="PANTHER" id="PTHR31069:SF12">
    <property type="entry name" value="TRANSCRIPTION FACTOR DOMAIN-CONTAINING PROTEIN"/>
    <property type="match status" value="1"/>
</dbReference>
<feature type="region of interest" description="Disordered" evidence="6">
    <location>
        <begin position="263"/>
        <end position="291"/>
    </location>
</feature>
<dbReference type="GO" id="GO:0008270">
    <property type="term" value="F:zinc ion binding"/>
    <property type="evidence" value="ECO:0007669"/>
    <property type="project" value="InterPro"/>
</dbReference>
<feature type="coiled-coil region" evidence="5">
    <location>
        <begin position="76"/>
        <end position="103"/>
    </location>
</feature>
<dbReference type="SMART" id="SM00066">
    <property type="entry name" value="GAL4"/>
    <property type="match status" value="1"/>
</dbReference>
<keyword evidence="1" id="KW-0805">Transcription regulation</keyword>
<evidence type="ECO:0000259" key="7">
    <source>
        <dbReference type="PROSITE" id="PS50048"/>
    </source>
</evidence>
<dbReference type="PROSITE" id="PS00463">
    <property type="entry name" value="ZN2_CY6_FUNGAL_1"/>
    <property type="match status" value="1"/>
</dbReference>
<evidence type="ECO:0000256" key="6">
    <source>
        <dbReference type="SAM" id="MobiDB-lite"/>
    </source>
</evidence>
<dbReference type="CDD" id="cd00067">
    <property type="entry name" value="GAL4"/>
    <property type="match status" value="1"/>
</dbReference>
<dbReference type="VEuPathDB" id="FungiDB:B9J08_002925"/>
<sequence>MEKRQRKRAPITCLACKKRKVRCDRGRPCSRCVKNNVGHLCVYVEPDWIDDVKKAAASTHYVGKDVTRMPEYVLLRTSMEGTIESQKKEIECLRAQLAAASESAKVSPIRSATKEEEEVGVSTLKTELLDEATSSAISILRKLDSTDSQAQTPEVLNDNFYSLKGFRYLKKVRCSEAFVGKLYSWLNIIKLDPQLTGLWFKITSLQKSYHMYKTSLLSRPDRAVYGTGECPVAKSHGDNGPSCGHHQCPVVECEFNLMVEESSDRTSTPMGHSQSRLKNESAEDTPSPRDTSAQVLSQLHRLWSDIISYGRGLEQLTYDQIVFLVQFYLNLSHVPSSLLAYEFESRNLFRFYRDDILCLFTKVGGNAHLDLSAFDSKVSEAESISLGKIKGIYLCMLGLIVEESLDILRRKSGKPDELLSSFHQLFPLEAVHHGMGYKRTSFYDQARDFLKICTSTNRGDELSDLLPCIAISLGYLNRCIALYLRPGNTSDVRLNFIAIFTRVLDVFDKDDSRLRLWADPSHIRFNGAHMSDARQRELRLHLSHLWVDFMRLINHVTFNFIPMLKHSEKLDKRIESFFENIHEATENHDHVKYVSKQKLDSGDDHIPELLASLHVYYLSSRIFLILRKSTCRLSGSSVTIGDLQKLTKDITAWTEDITLTKLRITRYFEIRSMFQYLDFYISFIVFLQCEEDADYESACIIIPSLFSKALDLVNFLQESVKQFSKSDGSQYVLAAVAEMLSRVSHLIVGLLIRFKREESGEYDSSETLAPTSLVYTAVPDTMRQFTISVQLKEQLIQVTDSLLIILESLLNRENFTKVSKIWKFYMTFVRNSHRMNPAAYARIHADVFKSGKLMDACPVLPSPAKVSDTRYNLRKSQSSFSGCPVNHVDNGTASMDHFTNHGRTSSNGGFLVDSTPHMGHNQNDSLPNNKKRRCPLDHESLRMSGKTPSFQESNIRSSPVDLKNDMAIDGKPSALPMTNMAPAMMPSRPTSNPPFQFPPPSPGPVTMDWDNLPNFNFDLFPDESLMVQFGPGDLNNPKIEGIFQ</sequence>
<organism evidence="8 9">
    <name type="scientific">Candidozyma auris</name>
    <name type="common">Yeast</name>
    <name type="synonym">Candida auris</name>
    <dbReference type="NCBI Taxonomy" id="498019"/>
    <lineage>
        <taxon>Eukaryota</taxon>
        <taxon>Fungi</taxon>
        <taxon>Dikarya</taxon>
        <taxon>Ascomycota</taxon>
        <taxon>Saccharomycotina</taxon>
        <taxon>Pichiomycetes</taxon>
        <taxon>Metschnikowiaceae</taxon>
        <taxon>Candidozyma</taxon>
    </lineage>
</organism>
<dbReference type="PROSITE" id="PS50048">
    <property type="entry name" value="ZN2_CY6_FUNGAL_2"/>
    <property type="match status" value="1"/>
</dbReference>
<dbReference type="InterPro" id="IPR050675">
    <property type="entry name" value="OAF3"/>
</dbReference>
<evidence type="ECO:0000313" key="9">
    <source>
        <dbReference type="Proteomes" id="UP000037122"/>
    </source>
</evidence>
<evidence type="ECO:0000256" key="3">
    <source>
        <dbReference type="ARBA" id="ARBA00023163"/>
    </source>
</evidence>
<dbReference type="SUPFAM" id="SSF57701">
    <property type="entry name" value="Zn2/Cys6 DNA-binding domain"/>
    <property type="match status" value="1"/>
</dbReference>
<dbReference type="VEuPathDB" id="FungiDB:CJJ09_001174"/>
<proteinExistence type="predicted"/>
<name>A0A0L0P380_CANAR</name>
<dbReference type="GO" id="GO:0005634">
    <property type="term" value="C:nucleus"/>
    <property type="evidence" value="ECO:0007669"/>
    <property type="project" value="TreeGrafter"/>
</dbReference>
<evidence type="ECO:0000256" key="4">
    <source>
        <dbReference type="ARBA" id="ARBA00023242"/>
    </source>
</evidence>
<dbReference type="PANTHER" id="PTHR31069">
    <property type="entry name" value="OLEATE-ACTIVATED TRANSCRIPTION FACTOR 1-RELATED"/>
    <property type="match status" value="1"/>
</dbReference>
<evidence type="ECO:0000256" key="1">
    <source>
        <dbReference type="ARBA" id="ARBA00023015"/>
    </source>
</evidence>
<dbReference type="VEuPathDB" id="FungiDB:QG37_02210"/>
<dbReference type="Gene3D" id="4.10.240.10">
    <property type="entry name" value="Zn(2)-C6 fungal-type DNA-binding domain"/>
    <property type="match status" value="1"/>
</dbReference>
<keyword evidence="4" id="KW-0539">Nucleus</keyword>
<feature type="domain" description="Zn(2)-C6 fungal-type" evidence="7">
    <location>
        <begin position="12"/>
        <end position="43"/>
    </location>
</feature>
<evidence type="ECO:0000256" key="2">
    <source>
        <dbReference type="ARBA" id="ARBA00023125"/>
    </source>
</evidence>
<dbReference type="GO" id="GO:0000981">
    <property type="term" value="F:DNA-binding transcription factor activity, RNA polymerase II-specific"/>
    <property type="evidence" value="ECO:0007669"/>
    <property type="project" value="InterPro"/>
</dbReference>
<comment type="caution">
    <text evidence="8">The sequence shown here is derived from an EMBL/GenBank/DDBJ whole genome shotgun (WGS) entry which is preliminary data.</text>
</comment>
<feature type="compositionally biased region" description="Polar residues" evidence="6">
    <location>
        <begin position="265"/>
        <end position="276"/>
    </location>
</feature>
<dbReference type="Pfam" id="PF00172">
    <property type="entry name" value="Zn_clus"/>
    <property type="match status" value="1"/>
</dbReference>
<keyword evidence="5" id="KW-0175">Coiled coil</keyword>
<gene>
    <name evidence="8" type="ORF">QG37_02210</name>
</gene>
<reference evidence="9" key="1">
    <citation type="journal article" date="2015" name="BMC Genomics">
        <title>Draft genome of a commonly misdiagnosed multidrug resistant pathogen Candida auris.</title>
        <authorList>
            <person name="Chatterjee S."/>
            <person name="Alampalli S.V."/>
            <person name="Nageshan R.K."/>
            <person name="Chettiar S.T."/>
            <person name="Joshi S."/>
            <person name="Tatu U.S."/>
        </authorList>
    </citation>
    <scope>NUCLEOTIDE SEQUENCE [LARGE SCALE GENOMIC DNA]</scope>
    <source>
        <strain evidence="9">6684</strain>
    </source>
</reference>
<dbReference type="VEuPathDB" id="FungiDB:CJI96_0000761"/>
<dbReference type="VEuPathDB" id="FungiDB:CJJ07_001043"/>